<dbReference type="InterPro" id="IPR009057">
    <property type="entry name" value="Homeodomain-like_sf"/>
</dbReference>
<dbReference type="STRING" id="77044.A0A1W2TW98"/>
<proteinExistence type="predicted"/>
<dbReference type="Proteomes" id="UP000054516">
    <property type="component" value="Unassembled WGS sequence"/>
</dbReference>
<dbReference type="OMA" id="KFHEQNG"/>
<name>A0A1W2TW98_ROSNE</name>
<sequence length="158" mass="17681">MGREFDMGTRIQALTLHSEGYSRRAIAERTGYTTNGLSYLVAKAKRRGYKPGQGPILREYAETEPGKGRPTILTEERKSKIIAILTADAASRKFSAREIADKFHEQNGHDRTISRTSVRKALAAEGYKTINRTYKSQPAKRPAKRPVKQPAKCSPHPI</sequence>
<organism evidence="2">
    <name type="scientific">Rosellinia necatrix</name>
    <name type="common">White root-rot fungus</name>
    <dbReference type="NCBI Taxonomy" id="77044"/>
    <lineage>
        <taxon>Eukaryota</taxon>
        <taxon>Fungi</taxon>
        <taxon>Dikarya</taxon>
        <taxon>Ascomycota</taxon>
        <taxon>Pezizomycotina</taxon>
        <taxon>Sordariomycetes</taxon>
        <taxon>Xylariomycetidae</taxon>
        <taxon>Xylariales</taxon>
        <taxon>Xylariaceae</taxon>
        <taxon>Rosellinia</taxon>
    </lineage>
</organism>
<evidence type="ECO:0000256" key="1">
    <source>
        <dbReference type="SAM" id="MobiDB-lite"/>
    </source>
</evidence>
<dbReference type="EMBL" id="DF977449">
    <property type="protein sequence ID" value="GAP92953.1"/>
    <property type="molecule type" value="Genomic_DNA"/>
</dbReference>
<evidence type="ECO:0000313" key="2">
    <source>
        <dbReference type="EMBL" id="GAP92953.1"/>
    </source>
</evidence>
<feature type="region of interest" description="Disordered" evidence="1">
    <location>
        <begin position="129"/>
        <end position="158"/>
    </location>
</feature>
<dbReference type="OrthoDB" id="5415741at2759"/>
<dbReference type="AlphaFoldDB" id="A0A1W2TW98"/>
<gene>
    <name evidence="2" type="ORF">SAMD00023353_0403580</name>
</gene>
<evidence type="ECO:0008006" key="4">
    <source>
        <dbReference type="Google" id="ProtNLM"/>
    </source>
</evidence>
<evidence type="ECO:0000313" key="3">
    <source>
        <dbReference type="Proteomes" id="UP000054516"/>
    </source>
</evidence>
<keyword evidence="3" id="KW-1185">Reference proteome</keyword>
<accession>A0A1W2TW98</accession>
<reference evidence="2" key="1">
    <citation type="submission" date="2016-03" db="EMBL/GenBank/DDBJ databases">
        <title>Draft genome sequence of Rosellinia necatrix.</title>
        <authorList>
            <person name="Kanematsu S."/>
        </authorList>
    </citation>
    <scope>NUCLEOTIDE SEQUENCE [LARGE SCALE GENOMIC DNA]</scope>
    <source>
        <strain evidence="2">W97</strain>
    </source>
</reference>
<protein>
    <recommendedName>
        <fullName evidence="4">Transposase Tc1-like domain-containing protein</fullName>
    </recommendedName>
</protein>
<dbReference type="SUPFAM" id="SSF46689">
    <property type="entry name" value="Homeodomain-like"/>
    <property type="match status" value="1"/>
</dbReference>